<dbReference type="EMBL" id="DYVE01000210">
    <property type="protein sequence ID" value="HJG28586.1"/>
    <property type="molecule type" value="Genomic_DNA"/>
</dbReference>
<dbReference type="GO" id="GO:0003700">
    <property type="term" value="F:DNA-binding transcription factor activity"/>
    <property type="evidence" value="ECO:0007669"/>
    <property type="project" value="InterPro"/>
</dbReference>
<dbReference type="Gene3D" id="2.60.120.10">
    <property type="entry name" value="Jelly Rolls"/>
    <property type="match status" value="1"/>
</dbReference>
<evidence type="ECO:0000313" key="5">
    <source>
        <dbReference type="EMBL" id="HJG28586.1"/>
    </source>
</evidence>
<name>A0A921LND1_9FIRM</name>
<dbReference type="InterPro" id="IPR013096">
    <property type="entry name" value="Cupin_2"/>
</dbReference>
<proteinExistence type="predicted"/>
<evidence type="ECO:0000259" key="4">
    <source>
        <dbReference type="PROSITE" id="PS01124"/>
    </source>
</evidence>
<keyword evidence="2" id="KW-0238">DNA-binding</keyword>
<dbReference type="PANTHER" id="PTHR43280:SF28">
    <property type="entry name" value="HTH-TYPE TRANSCRIPTIONAL ACTIVATOR RHAS"/>
    <property type="match status" value="1"/>
</dbReference>
<dbReference type="InterPro" id="IPR011051">
    <property type="entry name" value="RmlC_Cupin_sf"/>
</dbReference>
<reference evidence="5" key="2">
    <citation type="submission" date="2021-09" db="EMBL/GenBank/DDBJ databases">
        <authorList>
            <person name="Gilroy R."/>
        </authorList>
    </citation>
    <scope>NUCLEOTIDE SEQUENCE</scope>
    <source>
        <strain evidence="5">ChiBcec21-2208</strain>
    </source>
</reference>
<accession>A0A921LND1</accession>
<organism evidence="5 6">
    <name type="scientific">Subdoligranulum variabile</name>
    <dbReference type="NCBI Taxonomy" id="214851"/>
    <lineage>
        <taxon>Bacteria</taxon>
        <taxon>Bacillati</taxon>
        <taxon>Bacillota</taxon>
        <taxon>Clostridia</taxon>
        <taxon>Eubacteriales</taxon>
        <taxon>Oscillospiraceae</taxon>
        <taxon>Subdoligranulum</taxon>
    </lineage>
</organism>
<evidence type="ECO:0000313" key="6">
    <source>
        <dbReference type="Proteomes" id="UP000782880"/>
    </source>
</evidence>
<dbReference type="Gene3D" id="1.10.10.60">
    <property type="entry name" value="Homeodomain-like"/>
    <property type="match status" value="2"/>
</dbReference>
<keyword evidence="3" id="KW-0804">Transcription</keyword>
<dbReference type="Pfam" id="PF07883">
    <property type="entry name" value="Cupin_2"/>
    <property type="match status" value="1"/>
</dbReference>
<dbReference type="PANTHER" id="PTHR43280">
    <property type="entry name" value="ARAC-FAMILY TRANSCRIPTIONAL REGULATOR"/>
    <property type="match status" value="1"/>
</dbReference>
<protein>
    <submittedName>
        <fullName evidence="5">AraC family transcriptional regulator</fullName>
    </submittedName>
</protein>
<dbReference type="GO" id="GO:0043565">
    <property type="term" value="F:sequence-specific DNA binding"/>
    <property type="evidence" value="ECO:0007669"/>
    <property type="project" value="InterPro"/>
</dbReference>
<dbReference type="Proteomes" id="UP000782880">
    <property type="component" value="Unassembled WGS sequence"/>
</dbReference>
<dbReference type="InterPro" id="IPR018060">
    <property type="entry name" value="HTH_AraC"/>
</dbReference>
<dbReference type="Pfam" id="PF12833">
    <property type="entry name" value="HTH_18"/>
    <property type="match status" value="1"/>
</dbReference>
<sequence length="330" mass="38824">MKLEELDRFLNTYTESERWHLQQGPQVLSPRYQAIARTWFAGREMYLFRFKTLLENRYVCVNKESRFTHIPEHIHTVIEFVYVYAGHCTQMIDGREVTMQQGDICLLDTQVPHSIGYLGAEDIVITIEMQKDYLTRGFLQRLGNNGIINNFLMNALSQNAAHDQYLLFKKREENPIHGIIQHILCESYDPGLCSDKMIDAYMVLLFCEILRQYKNQTFSGDPGTRWKIVDILDYIENHYLTATLQETAQIFGFHPNYLSAYIKKETGRSFKELIILQRMCQACFYLSNTNLPVCEIAQKVGYDNLGFFYKKFEHLYHVTPSHWRELQHNG</sequence>
<comment type="caution">
    <text evidence="5">The sequence shown here is derived from an EMBL/GenBank/DDBJ whole genome shotgun (WGS) entry which is preliminary data.</text>
</comment>
<evidence type="ECO:0000256" key="3">
    <source>
        <dbReference type="ARBA" id="ARBA00023163"/>
    </source>
</evidence>
<evidence type="ECO:0000256" key="2">
    <source>
        <dbReference type="ARBA" id="ARBA00023125"/>
    </source>
</evidence>
<dbReference type="SUPFAM" id="SSF51182">
    <property type="entry name" value="RmlC-like cupins"/>
    <property type="match status" value="1"/>
</dbReference>
<dbReference type="SMART" id="SM00342">
    <property type="entry name" value="HTH_ARAC"/>
    <property type="match status" value="1"/>
</dbReference>
<reference evidence="5" key="1">
    <citation type="journal article" date="2021" name="PeerJ">
        <title>Extensive microbial diversity within the chicken gut microbiome revealed by metagenomics and culture.</title>
        <authorList>
            <person name="Gilroy R."/>
            <person name="Ravi A."/>
            <person name="Getino M."/>
            <person name="Pursley I."/>
            <person name="Horton D.L."/>
            <person name="Alikhan N.F."/>
            <person name="Baker D."/>
            <person name="Gharbi K."/>
            <person name="Hall N."/>
            <person name="Watson M."/>
            <person name="Adriaenssens E.M."/>
            <person name="Foster-Nyarko E."/>
            <person name="Jarju S."/>
            <person name="Secka A."/>
            <person name="Antonio M."/>
            <person name="Oren A."/>
            <person name="Chaudhuri R.R."/>
            <person name="La Ragione R."/>
            <person name="Hildebrand F."/>
            <person name="Pallen M.J."/>
        </authorList>
    </citation>
    <scope>NUCLEOTIDE SEQUENCE</scope>
    <source>
        <strain evidence="5">ChiBcec21-2208</strain>
    </source>
</reference>
<dbReference type="SUPFAM" id="SSF46689">
    <property type="entry name" value="Homeodomain-like"/>
    <property type="match status" value="1"/>
</dbReference>
<feature type="domain" description="HTH araC/xylS-type" evidence="4">
    <location>
        <begin position="229"/>
        <end position="326"/>
    </location>
</feature>
<dbReference type="InterPro" id="IPR009057">
    <property type="entry name" value="Homeodomain-like_sf"/>
</dbReference>
<dbReference type="InterPro" id="IPR014710">
    <property type="entry name" value="RmlC-like_jellyroll"/>
</dbReference>
<gene>
    <name evidence="5" type="ORF">K8V20_08095</name>
</gene>
<keyword evidence="1" id="KW-0805">Transcription regulation</keyword>
<dbReference type="PROSITE" id="PS01124">
    <property type="entry name" value="HTH_ARAC_FAMILY_2"/>
    <property type="match status" value="1"/>
</dbReference>
<evidence type="ECO:0000256" key="1">
    <source>
        <dbReference type="ARBA" id="ARBA00023015"/>
    </source>
</evidence>
<dbReference type="AlphaFoldDB" id="A0A921LND1"/>